<evidence type="ECO:0000313" key="1">
    <source>
        <dbReference type="EMBL" id="MBT0722868.1"/>
    </source>
</evidence>
<dbReference type="RefSeq" id="WP_214235066.1">
    <property type="nucleotide sequence ID" value="NZ_JABBFR010000001.1"/>
</dbReference>
<evidence type="ECO:0000313" key="2">
    <source>
        <dbReference type="Proteomes" id="UP000790096"/>
    </source>
</evidence>
<keyword evidence="2" id="KW-1185">Reference proteome</keyword>
<accession>A0ABS5STW0</accession>
<gene>
    <name evidence="1" type="ORF">HH682_00105</name>
</gene>
<proteinExistence type="predicted"/>
<reference evidence="1 2" key="1">
    <citation type="submission" date="2020-04" db="EMBL/GenBank/DDBJ databases">
        <title>Genome sequencing of Rosenbergiella species.</title>
        <authorList>
            <person name="Alvarez-Perez S."/>
            <person name="Lievens B."/>
        </authorList>
    </citation>
    <scope>NUCLEOTIDE SEQUENCE [LARGE SCALE GENOMIC DNA]</scope>
    <source>
        <strain evidence="1 2">S61</strain>
    </source>
</reference>
<dbReference type="EMBL" id="JABBFR010000001">
    <property type="protein sequence ID" value="MBT0722868.1"/>
    <property type="molecule type" value="Genomic_DNA"/>
</dbReference>
<sequence length="56" mass="6265">MNMKVSDVVQLRTRGLSTPQMASLAQISVIVEPLLDNMARLEPQHPLRNQARLVVV</sequence>
<comment type="caution">
    <text evidence="1">The sequence shown here is derived from an EMBL/GenBank/DDBJ whole genome shotgun (WGS) entry which is preliminary data.</text>
</comment>
<dbReference type="Proteomes" id="UP000790096">
    <property type="component" value="Unassembled WGS sequence"/>
</dbReference>
<organism evidence="1 2">
    <name type="scientific">Rosenbergiella gaditana</name>
    <dbReference type="NCBI Taxonomy" id="2726987"/>
    <lineage>
        <taxon>Bacteria</taxon>
        <taxon>Pseudomonadati</taxon>
        <taxon>Pseudomonadota</taxon>
        <taxon>Gammaproteobacteria</taxon>
        <taxon>Enterobacterales</taxon>
        <taxon>Erwiniaceae</taxon>
        <taxon>Rosenbergiella</taxon>
    </lineage>
</organism>
<name>A0ABS5STW0_9GAMM</name>
<protein>
    <submittedName>
        <fullName evidence="1">Uncharacterized protein</fullName>
    </submittedName>
</protein>